<dbReference type="SUPFAM" id="SSF50729">
    <property type="entry name" value="PH domain-like"/>
    <property type="match status" value="1"/>
</dbReference>
<evidence type="ECO:0000256" key="3">
    <source>
        <dbReference type="ARBA" id="ARBA00022658"/>
    </source>
</evidence>
<dbReference type="InterPro" id="IPR001849">
    <property type="entry name" value="PH_domain"/>
</dbReference>
<dbReference type="PROSITE" id="PS50010">
    <property type="entry name" value="DH_2"/>
    <property type="match status" value="1"/>
</dbReference>
<evidence type="ECO:0000313" key="8">
    <source>
        <dbReference type="EMBL" id="HDB88410.1"/>
    </source>
</evidence>
<dbReference type="InterPro" id="IPR035899">
    <property type="entry name" value="DBL_dom_sf"/>
</dbReference>
<keyword evidence="3" id="KW-0344">Guanine-nucleotide releasing factor</keyword>
<organism evidence="7">
    <name type="scientific">Sus scrofa</name>
    <name type="common">Pig</name>
    <dbReference type="NCBI Taxonomy" id="9823"/>
    <lineage>
        <taxon>Eukaryota</taxon>
        <taxon>Metazoa</taxon>
        <taxon>Chordata</taxon>
        <taxon>Craniata</taxon>
        <taxon>Vertebrata</taxon>
        <taxon>Euteleostomi</taxon>
        <taxon>Mammalia</taxon>
        <taxon>Eutheria</taxon>
        <taxon>Laurasiatheria</taxon>
        <taxon>Artiodactyla</taxon>
        <taxon>Suina</taxon>
        <taxon>Suidae</taxon>
        <taxon>Sus</taxon>
    </lineage>
</organism>
<reference evidence="7" key="1">
    <citation type="journal article" date="2019" name="PeerJ">
        <title>Genes of the pig, Sus scrofa, reconstructed with EvidentialGene.</title>
        <authorList>
            <person name="Gilbert D.G."/>
        </authorList>
    </citation>
    <scope>NUCLEOTIDE SEQUENCE</scope>
</reference>
<dbReference type="EMBL" id="DQIR01081595">
    <property type="protein sequence ID" value="HDA37071.1"/>
    <property type="molecule type" value="Transcribed_RNA"/>
</dbReference>
<dbReference type="PANTHER" id="PTHR46006:SF4">
    <property type="entry name" value="NEUROEPITHELIAL CELL-TRANSFORMING GENE 1 PROTEIN"/>
    <property type="match status" value="1"/>
</dbReference>
<feature type="domain" description="PH" evidence="5">
    <location>
        <begin position="332"/>
        <end position="447"/>
    </location>
</feature>
<dbReference type="PROSITE" id="PS00741">
    <property type="entry name" value="DH_1"/>
    <property type="match status" value="1"/>
</dbReference>
<dbReference type="Pfam" id="PF00621">
    <property type="entry name" value="RhoGEF"/>
    <property type="match status" value="1"/>
</dbReference>
<evidence type="ECO:0000256" key="2">
    <source>
        <dbReference type="ARBA" id="ARBA00022490"/>
    </source>
</evidence>
<dbReference type="InterPro" id="IPR001331">
    <property type="entry name" value="GDS_CDC24_CS"/>
</dbReference>
<keyword evidence="2" id="KW-0963">Cytoplasm</keyword>
<dbReference type="SUPFAM" id="SSF48065">
    <property type="entry name" value="DBL homology domain (DH-domain)"/>
    <property type="match status" value="1"/>
</dbReference>
<dbReference type="GO" id="GO:0035556">
    <property type="term" value="P:intracellular signal transduction"/>
    <property type="evidence" value="ECO:0007669"/>
    <property type="project" value="InterPro"/>
</dbReference>
<feature type="region of interest" description="Disordered" evidence="4">
    <location>
        <begin position="466"/>
        <end position="544"/>
    </location>
</feature>
<protein>
    <submittedName>
        <fullName evidence="7 8">Neuroepithelial cell-transforming gene 1 protein</fullName>
    </submittedName>
</protein>
<dbReference type="PANTHER" id="PTHR46006">
    <property type="entry name" value="RHO GUANINE NUCLEOTIDE EXCHANGE FACTOR AT 64C, ISOFORM A"/>
    <property type="match status" value="1"/>
</dbReference>
<dbReference type="InterPro" id="IPR011993">
    <property type="entry name" value="PH-like_dom_sf"/>
</dbReference>
<dbReference type="Gene3D" id="2.30.29.30">
    <property type="entry name" value="Pleckstrin-homology domain (PH domain)/Phosphotyrosine-binding domain (PTB)"/>
    <property type="match status" value="1"/>
</dbReference>
<proteinExistence type="predicted"/>
<name>A0A480IJG3_PIG</name>
<evidence type="ECO:0000256" key="4">
    <source>
        <dbReference type="SAM" id="MobiDB-lite"/>
    </source>
</evidence>
<dbReference type="InterPro" id="IPR051480">
    <property type="entry name" value="Endocytic_GEF_Adapter"/>
</dbReference>
<dbReference type="FunFam" id="2.30.29.30:FF:000151">
    <property type="entry name" value="Rho guanine nucleotide exchange factor 3"/>
    <property type="match status" value="1"/>
</dbReference>
<dbReference type="EMBL" id="DQIR01256354">
    <property type="protein sequence ID" value="HDC11832.1"/>
    <property type="molecule type" value="Transcribed_RNA"/>
</dbReference>
<feature type="compositionally biased region" description="Polar residues" evidence="4">
    <location>
        <begin position="77"/>
        <end position="91"/>
    </location>
</feature>
<evidence type="ECO:0000259" key="5">
    <source>
        <dbReference type="PROSITE" id="PS50003"/>
    </source>
</evidence>
<dbReference type="GO" id="GO:0005085">
    <property type="term" value="F:guanyl-nucleotide exchange factor activity"/>
    <property type="evidence" value="ECO:0007669"/>
    <property type="project" value="UniProtKB-KW"/>
</dbReference>
<dbReference type="InterPro" id="IPR055251">
    <property type="entry name" value="SOS1_NGEF_PH"/>
</dbReference>
<evidence type="ECO:0000259" key="6">
    <source>
        <dbReference type="PROSITE" id="PS50010"/>
    </source>
</evidence>
<dbReference type="SMART" id="SM00233">
    <property type="entry name" value="PH"/>
    <property type="match status" value="1"/>
</dbReference>
<dbReference type="AlphaFoldDB" id="A0A480IJG3"/>
<evidence type="ECO:0000256" key="1">
    <source>
        <dbReference type="ARBA" id="ARBA00004496"/>
    </source>
</evidence>
<dbReference type="SMART" id="SM00325">
    <property type="entry name" value="RhoGEF"/>
    <property type="match status" value="1"/>
</dbReference>
<dbReference type="GO" id="GO:0005737">
    <property type="term" value="C:cytoplasm"/>
    <property type="evidence" value="ECO:0007669"/>
    <property type="project" value="UniProtKB-SubCell"/>
</dbReference>
<dbReference type="InterPro" id="IPR000219">
    <property type="entry name" value="DH_dom"/>
</dbReference>
<accession>A0A480IJG3</accession>
<dbReference type="CDD" id="cd00160">
    <property type="entry name" value="RhoGEF"/>
    <property type="match status" value="1"/>
</dbReference>
<dbReference type="Gene3D" id="1.20.900.10">
    <property type="entry name" value="Dbl homology (DH) domain"/>
    <property type="match status" value="1"/>
</dbReference>
<feature type="domain" description="DH" evidence="6">
    <location>
        <begin position="120"/>
        <end position="302"/>
    </location>
</feature>
<dbReference type="PROSITE" id="PS50003">
    <property type="entry name" value="PH_DOMAIN"/>
    <property type="match status" value="1"/>
</dbReference>
<comment type="subcellular location">
    <subcellularLocation>
        <location evidence="1">Cytoplasm</location>
    </subcellularLocation>
</comment>
<evidence type="ECO:0000313" key="7">
    <source>
        <dbReference type="EMBL" id="HDA37071.1"/>
    </source>
</evidence>
<sequence>MVAHDEVGGLLPIKRTIRVLDVNSQSFREQEEPSNKRVRPLARVTSLANLISPVRNGAVRRFGQTIQSFTLRGDSRSPASAQKFSSRSTVPTPAKRRSSALWSEMLDVGMKESLTTREIKRQEAIYEMSRGEQDLIEDLKLARKAYHDPMLKLSIMSEEELTHIFGDLDAYIPLHEDLLARIGEATKPGGTVEHIGHILVNWLPGLNAYRGYCSNQLAAKALLDQKKQDPRVQDFLQRCLESPFSRKLDLWSFLDIPRSRLVKYPLLLKEILRHTPKDHPDEQLLEEAILIIQGVLSDINLKKGESECQYYVDKLEYLDERQKDPRIEASKVLLCHGELKNKNGHKLYIFLFQDILVLTRPVTRSERPSYQVYRQPIPVEELVLEDLPDGDVRMGGSFRGAFGTSDKAKNIFRVRFQDACAGQSHTLQANDVFHKQQWFSCIRAAIAPFRRAASPSELRGVPELHEEYGENHPPAPAGGTRAQRRASTAASLTQVEVDGEAPRGGPPAPTADDVKGGKARRAQAGFRKARDRAQVGGQRKETLV</sequence>
<dbReference type="EMBL" id="DQIR01232933">
    <property type="protein sequence ID" value="HDB88410.1"/>
    <property type="molecule type" value="Transcribed_RNA"/>
</dbReference>
<dbReference type="FunFam" id="1.20.900.10:FF:000010">
    <property type="entry name" value="Rho guanine nucleotide exchange factor 3 isoform 1"/>
    <property type="match status" value="1"/>
</dbReference>
<feature type="region of interest" description="Disordered" evidence="4">
    <location>
        <begin position="72"/>
        <end position="96"/>
    </location>
</feature>
<feature type="compositionally biased region" description="Low complexity" evidence="4">
    <location>
        <begin position="477"/>
        <end position="491"/>
    </location>
</feature>
<dbReference type="Pfam" id="PF22697">
    <property type="entry name" value="SOS1_NGEF_PH"/>
    <property type="match status" value="1"/>
</dbReference>